<organism evidence="1 2">
    <name type="scientific">Corchorus olitorius</name>
    <dbReference type="NCBI Taxonomy" id="93759"/>
    <lineage>
        <taxon>Eukaryota</taxon>
        <taxon>Viridiplantae</taxon>
        <taxon>Streptophyta</taxon>
        <taxon>Embryophyta</taxon>
        <taxon>Tracheophyta</taxon>
        <taxon>Spermatophyta</taxon>
        <taxon>Magnoliopsida</taxon>
        <taxon>eudicotyledons</taxon>
        <taxon>Gunneridae</taxon>
        <taxon>Pentapetalae</taxon>
        <taxon>rosids</taxon>
        <taxon>malvids</taxon>
        <taxon>Malvales</taxon>
        <taxon>Malvaceae</taxon>
        <taxon>Grewioideae</taxon>
        <taxon>Apeibeae</taxon>
        <taxon>Corchorus</taxon>
    </lineage>
</organism>
<proteinExistence type="predicted"/>
<protein>
    <submittedName>
        <fullName evidence="1">Uncharacterized protein</fullName>
    </submittedName>
</protein>
<dbReference type="EMBL" id="AWUE01021141">
    <property type="protein sequence ID" value="OMO63204.1"/>
    <property type="molecule type" value="Genomic_DNA"/>
</dbReference>
<evidence type="ECO:0000313" key="2">
    <source>
        <dbReference type="Proteomes" id="UP000187203"/>
    </source>
</evidence>
<accession>A0A1R3GYL0</accession>
<gene>
    <name evidence="1" type="ORF">COLO4_32669</name>
</gene>
<reference evidence="2" key="1">
    <citation type="submission" date="2013-09" db="EMBL/GenBank/DDBJ databases">
        <title>Corchorus olitorius genome sequencing.</title>
        <authorList>
            <person name="Alam M."/>
            <person name="Haque M.S."/>
            <person name="Islam M.S."/>
            <person name="Emdad E.M."/>
            <person name="Islam M.M."/>
            <person name="Ahmed B."/>
            <person name="Halim A."/>
            <person name="Hossen Q.M.M."/>
            <person name="Hossain M.Z."/>
            <person name="Ahmed R."/>
            <person name="Khan M.M."/>
            <person name="Islam R."/>
            <person name="Rashid M.M."/>
            <person name="Khan S.A."/>
            <person name="Rahman M.S."/>
            <person name="Alam M."/>
            <person name="Yahiya A.S."/>
            <person name="Khan M.S."/>
            <person name="Azam M.S."/>
            <person name="Haque T."/>
            <person name="Lashkar M.Z.H."/>
            <person name="Akhand A.I."/>
            <person name="Morshed G."/>
            <person name="Roy S."/>
            <person name="Uddin K.S."/>
            <person name="Rabeya T."/>
            <person name="Hossain A.S."/>
            <person name="Chowdhury A."/>
            <person name="Snigdha A.R."/>
            <person name="Mortoza M.S."/>
            <person name="Matin S.A."/>
            <person name="Hoque S.M.E."/>
            <person name="Islam M.K."/>
            <person name="Roy D.K."/>
            <person name="Haider R."/>
            <person name="Moosa M.M."/>
            <person name="Elias S.M."/>
            <person name="Hasan A.M."/>
            <person name="Jahan S."/>
            <person name="Shafiuddin M."/>
            <person name="Mahmood N."/>
            <person name="Shommy N.S."/>
        </authorList>
    </citation>
    <scope>NUCLEOTIDE SEQUENCE [LARGE SCALE GENOMIC DNA]</scope>
    <source>
        <strain evidence="2">cv. O-4</strain>
    </source>
</reference>
<name>A0A1R3GYL0_9ROSI</name>
<sequence length="114" mass="12880">MYTIFFTKFYSASVHGKHRIYDQTIHNYNIKILKAHHSFKIDKGITQPDPIQYFKSNCSSLSGFKITAGVCQFANSIVARKEPDGDWTAGNKDQPIAEVIHEHAQPENALNNIA</sequence>
<dbReference type="Proteomes" id="UP000187203">
    <property type="component" value="Unassembled WGS sequence"/>
</dbReference>
<comment type="caution">
    <text evidence="1">The sequence shown here is derived from an EMBL/GenBank/DDBJ whole genome shotgun (WGS) entry which is preliminary data.</text>
</comment>
<evidence type="ECO:0000313" key="1">
    <source>
        <dbReference type="EMBL" id="OMO63204.1"/>
    </source>
</evidence>
<dbReference type="AlphaFoldDB" id="A0A1R3GYL0"/>
<keyword evidence="2" id="KW-1185">Reference proteome</keyword>